<feature type="binding site" evidence="9">
    <location>
        <position position="113"/>
    </location>
    <ligand>
        <name>substrate</name>
    </ligand>
</feature>
<feature type="binding site" evidence="9">
    <location>
        <position position="146"/>
    </location>
    <ligand>
        <name>substrate</name>
    </ligand>
</feature>
<keyword evidence="8 9" id="KW-0067">ATP-binding</keyword>
<keyword evidence="6 9" id="KW-0547">Nucleotide-binding</keyword>
<dbReference type="PROSITE" id="PS00111">
    <property type="entry name" value="PGLYCERATE_KINASE"/>
    <property type="match status" value="1"/>
</dbReference>
<evidence type="ECO:0000256" key="6">
    <source>
        <dbReference type="ARBA" id="ARBA00022741"/>
    </source>
</evidence>
<keyword evidence="12" id="KW-1185">Reference proteome</keyword>
<reference evidence="11 12" key="1">
    <citation type="submission" date="2020-12" db="EMBL/GenBank/DDBJ databases">
        <title>Comparative genome analysis of fungal antagonists Marinomonas ostreistagni 398 and M. spartinae 468.</title>
        <authorList>
            <person name="Fields J.L."/>
            <person name="Mavrodi O.V."/>
            <person name="Biber P.D."/>
            <person name="Indest K.J."/>
            <person name="Mavrodi D.V."/>
        </authorList>
    </citation>
    <scope>NUCLEOTIDE SEQUENCE [LARGE SCALE GENOMIC DNA]</scope>
    <source>
        <strain evidence="11 12">USM7</strain>
    </source>
</reference>
<protein>
    <recommendedName>
        <fullName evidence="4 9">Phosphoglycerate kinase</fullName>
        <ecNumber evidence="4 9">2.7.2.3</ecNumber>
    </recommendedName>
</protein>
<dbReference type="Proteomes" id="UP000598488">
    <property type="component" value="Unassembled WGS sequence"/>
</dbReference>
<proteinExistence type="inferred from homology"/>
<evidence type="ECO:0000256" key="2">
    <source>
        <dbReference type="ARBA" id="ARBA00008982"/>
    </source>
</evidence>
<dbReference type="PRINTS" id="PR00477">
    <property type="entry name" value="PHGLYCKINASE"/>
</dbReference>
<feature type="binding site" evidence="9">
    <location>
        <position position="197"/>
    </location>
    <ligand>
        <name>ATP</name>
        <dbReference type="ChEBI" id="CHEBI:30616"/>
    </ligand>
</feature>
<dbReference type="InterPro" id="IPR015911">
    <property type="entry name" value="Phosphoglycerate_kinase_CS"/>
</dbReference>
<comment type="catalytic activity">
    <reaction evidence="1 9 10">
        <text>(2R)-3-phosphoglycerate + ATP = (2R)-3-phospho-glyceroyl phosphate + ADP</text>
        <dbReference type="Rhea" id="RHEA:14801"/>
        <dbReference type="ChEBI" id="CHEBI:30616"/>
        <dbReference type="ChEBI" id="CHEBI:57604"/>
        <dbReference type="ChEBI" id="CHEBI:58272"/>
        <dbReference type="ChEBI" id="CHEBI:456216"/>
        <dbReference type="EC" id="2.7.2.3"/>
    </reaction>
</comment>
<dbReference type="PANTHER" id="PTHR11406">
    <property type="entry name" value="PHOSPHOGLYCERATE KINASE"/>
    <property type="match status" value="1"/>
</dbReference>
<evidence type="ECO:0000256" key="3">
    <source>
        <dbReference type="ARBA" id="ARBA00011245"/>
    </source>
</evidence>
<comment type="subunit">
    <text evidence="3 9">Monomer.</text>
</comment>
<sequence length="387" mass="40707">MTVIKMTDLDLANKRVLIREDLNVPVKDGKVTSDARIRAALPTLKLALEAGAKVIVMSHLGRPTEGEYEEQYSMQPVADHLAGLLGQDVPLVKDWLNGVDVEAGQLVLVENVRFNKGEKKDDEALSKQMAELCDIYVMDAFGTAHRAQASTHGVGKFAPLACAGPLLAAELDALEKALAKPARPMAAIVGGSKVSTKLTVLESLSDKVDQLIVGGGIANTFLAAAGFPVGKSLYEEDLIPQAKALMEKVDIPLPEDVVVATEFSADAEATVKDAKDVAADDMILDIGPKAAAKLAGLLESAQTIIWNGPVGVFEFDQFGEGTKALSMAIANSAGFSIAGGGDTLAAVDKYDIAEKVSYISTGGGAFLEFVEGKVLPAVAMLESRTQN</sequence>
<feature type="binding site" evidence="9">
    <location>
        <begin position="340"/>
        <end position="343"/>
    </location>
    <ligand>
        <name>ATP</name>
        <dbReference type="ChEBI" id="CHEBI:30616"/>
    </ligand>
</feature>
<feature type="binding site" evidence="9">
    <location>
        <position position="36"/>
    </location>
    <ligand>
        <name>substrate</name>
    </ligand>
</feature>
<evidence type="ECO:0000256" key="7">
    <source>
        <dbReference type="ARBA" id="ARBA00022777"/>
    </source>
</evidence>
<evidence type="ECO:0000256" key="1">
    <source>
        <dbReference type="ARBA" id="ARBA00000642"/>
    </source>
</evidence>
<keyword evidence="9" id="KW-0324">Glycolysis</keyword>
<dbReference type="InterPro" id="IPR001576">
    <property type="entry name" value="Phosphoglycerate_kinase"/>
</dbReference>
<dbReference type="EC" id="2.7.2.3" evidence="4 9"/>
<comment type="caution">
    <text evidence="11">The sequence shown here is derived from an EMBL/GenBank/DDBJ whole genome shotgun (WGS) entry which is preliminary data.</text>
</comment>
<gene>
    <name evidence="9" type="primary">pgk</name>
    <name evidence="11" type="ORF">JHD44_10390</name>
</gene>
<keyword evidence="5 9" id="KW-0808">Transferase</keyword>
<feature type="binding site" evidence="9">
    <location>
        <begin position="59"/>
        <end position="62"/>
    </location>
    <ligand>
        <name>substrate</name>
    </ligand>
</feature>
<feature type="binding site" evidence="9">
    <location>
        <position position="314"/>
    </location>
    <ligand>
        <name>ATP</name>
        <dbReference type="ChEBI" id="CHEBI:30616"/>
    </ligand>
</feature>
<dbReference type="GO" id="GO:0016301">
    <property type="term" value="F:kinase activity"/>
    <property type="evidence" value="ECO:0007669"/>
    <property type="project" value="UniProtKB-KW"/>
</dbReference>
<dbReference type="RefSeq" id="WP_199462690.1">
    <property type="nucleotide sequence ID" value="NZ_JAEMUH010000009.1"/>
</dbReference>
<comment type="similarity">
    <text evidence="2 9 10">Belongs to the phosphoglycerate kinase family.</text>
</comment>
<evidence type="ECO:0000256" key="9">
    <source>
        <dbReference type="HAMAP-Rule" id="MF_00145"/>
    </source>
</evidence>
<dbReference type="Gene3D" id="3.40.50.1260">
    <property type="entry name" value="Phosphoglycerate kinase, N-terminal domain"/>
    <property type="match status" value="2"/>
</dbReference>
<dbReference type="EMBL" id="JAEMUH010000009">
    <property type="protein sequence ID" value="MBJ7551090.1"/>
    <property type="molecule type" value="Genomic_DNA"/>
</dbReference>
<comment type="caution">
    <text evidence="9">Lacks conserved residue(s) required for the propagation of feature annotation.</text>
</comment>
<accession>A0ABS0ZBS4</accession>
<comment type="subcellular location">
    <subcellularLocation>
        <location evidence="9">Cytoplasm</location>
    </subcellularLocation>
</comment>
<evidence type="ECO:0000256" key="5">
    <source>
        <dbReference type="ARBA" id="ARBA00022679"/>
    </source>
</evidence>
<evidence type="ECO:0000313" key="11">
    <source>
        <dbReference type="EMBL" id="MBJ7551090.1"/>
    </source>
</evidence>
<dbReference type="HAMAP" id="MF_00145">
    <property type="entry name" value="Phosphoglyc_kinase"/>
    <property type="match status" value="1"/>
</dbReference>
<name>A0ABS0ZBS4_9GAMM</name>
<dbReference type="Pfam" id="PF00162">
    <property type="entry name" value="PGK"/>
    <property type="match status" value="1"/>
</dbReference>
<evidence type="ECO:0000256" key="10">
    <source>
        <dbReference type="RuleBase" id="RU000532"/>
    </source>
</evidence>
<evidence type="ECO:0000313" key="12">
    <source>
        <dbReference type="Proteomes" id="UP000598488"/>
    </source>
</evidence>
<evidence type="ECO:0000256" key="4">
    <source>
        <dbReference type="ARBA" id="ARBA00013061"/>
    </source>
</evidence>
<dbReference type="PANTHER" id="PTHR11406:SF23">
    <property type="entry name" value="PHOSPHOGLYCERATE KINASE 1, CHLOROPLASTIC-RELATED"/>
    <property type="match status" value="1"/>
</dbReference>
<dbReference type="InterPro" id="IPR015824">
    <property type="entry name" value="Phosphoglycerate_kinase_N"/>
</dbReference>
<dbReference type="PIRSF" id="PIRSF000724">
    <property type="entry name" value="Pgk"/>
    <property type="match status" value="1"/>
</dbReference>
<keyword evidence="9" id="KW-0963">Cytoplasm</keyword>
<organism evidence="11 12">
    <name type="scientific">Marinomonas ostreistagni</name>
    <dbReference type="NCBI Taxonomy" id="359209"/>
    <lineage>
        <taxon>Bacteria</taxon>
        <taxon>Pseudomonadati</taxon>
        <taxon>Pseudomonadota</taxon>
        <taxon>Gammaproteobacteria</taxon>
        <taxon>Oceanospirillales</taxon>
        <taxon>Oceanospirillaceae</taxon>
        <taxon>Marinomonas</taxon>
    </lineage>
</organism>
<feature type="binding site" evidence="9">
    <location>
        <begin position="21"/>
        <end position="23"/>
    </location>
    <ligand>
        <name>substrate</name>
    </ligand>
</feature>
<dbReference type="InterPro" id="IPR036043">
    <property type="entry name" value="Phosphoglycerate_kinase_sf"/>
</dbReference>
<evidence type="ECO:0000256" key="8">
    <source>
        <dbReference type="ARBA" id="ARBA00022840"/>
    </source>
</evidence>
<dbReference type="SUPFAM" id="SSF53748">
    <property type="entry name" value="Phosphoglycerate kinase"/>
    <property type="match status" value="1"/>
</dbReference>
<keyword evidence="7 9" id="KW-0418">Kinase</keyword>
<comment type="pathway">
    <text evidence="9">Carbohydrate degradation; glycolysis; pyruvate from D-glyceraldehyde 3-phosphate: step 2/5.</text>
</comment>